<dbReference type="AlphaFoldDB" id="A0A8H4II94"/>
<dbReference type="PROSITE" id="PS00972">
    <property type="entry name" value="USP_1"/>
    <property type="match status" value="1"/>
</dbReference>
<sequence>MDSITVTPKSAGPAANAKITKGKLLTGTSNLPQILYGCERRLRRLSAHSTQMLTFASPAEHLEPLFAERRKVLVQQYTNIIQTIHDRHSIIPQTHRSSLNGDSRPVLSLKPTYMCLQCVGVFTAELRDEHFEAKKHAFSVESKQGCVYCQQCKDFIYDPMLENVRLLQGRKKRKLEETMTPEDYRLVAQNSTFAPCRAIGLRGLYNMGQTCFMSVILQCLIHNPFIKAFYLGEGHTSKDCEKEACTSCALDEIFTEYYSLEKTEGYGAVNMLLGSWSGAQALAGYSQQDAHEYMQHILNNLHQENGGTESNGKDGEGDCTCLIHKTFSGKLQSTVTCDKCRNVTTAIDPVMDLSLDLRSQAKKRKLEGDSSAEKNPTLGLRDCLDRFTGKEKLAAADYSCEKCGGTQQNATKQLSIKKLPPVLPIHLKRFETSKSTSTKLETKIAFPMSLDLYPYTTRGRASSKDSTNGAKDPKGLLPTPTCMYELASVIVHKGKIDSGHYVSYSRKGGDWFLFDDSKVVLASEADVLRAEAYLLVYVVRSLEG</sequence>
<dbReference type="GO" id="GO:0008270">
    <property type="term" value="F:zinc ion binding"/>
    <property type="evidence" value="ECO:0007669"/>
    <property type="project" value="UniProtKB-KW"/>
</dbReference>
<feature type="domain" description="USP" evidence="6">
    <location>
        <begin position="202"/>
        <end position="540"/>
    </location>
</feature>
<keyword evidence="5" id="KW-0788">Thiol protease</keyword>
<dbReference type="EC" id="3.4.19.12" evidence="5"/>
<keyword evidence="10" id="KW-1185">Reference proteome</keyword>
<keyword evidence="3" id="KW-0862">Zinc</keyword>
<keyword evidence="2 4" id="KW-0863">Zinc-finger</keyword>
<protein>
    <recommendedName>
        <fullName evidence="5">Ubiquitin carboxyl-terminal hydrolase</fullName>
        <ecNumber evidence="5">3.4.19.12</ecNumber>
    </recommendedName>
</protein>
<organism evidence="8 10">
    <name type="scientific">Botryosphaeria dothidea</name>
    <dbReference type="NCBI Taxonomy" id="55169"/>
    <lineage>
        <taxon>Eukaryota</taxon>
        <taxon>Fungi</taxon>
        <taxon>Dikarya</taxon>
        <taxon>Ascomycota</taxon>
        <taxon>Pezizomycotina</taxon>
        <taxon>Dothideomycetes</taxon>
        <taxon>Dothideomycetes incertae sedis</taxon>
        <taxon>Botryosphaeriales</taxon>
        <taxon>Botryosphaeriaceae</taxon>
        <taxon>Botryosphaeria</taxon>
    </lineage>
</organism>
<keyword evidence="5 8" id="KW-0378">Hydrolase</keyword>
<dbReference type="GO" id="GO:0005829">
    <property type="term" value="C:cytosol"/>
    <property type="evidence" value="ECO:0007669"/>
    <property type="project" value="TreeGrafter"/>
</dbReference>
<keyword evidence="5" id="KW-0645">Protease</keyword>
<evidence type="ECO:0000256" key="2">
    <source>
        <dbReference type="ARBA" id="ARBA00022771"/>
    </source>
</evidence>
<dbReference type="Proteomes" id="UP000572817">
    <property type="component" value="Unassembled WGS sequence"/>
</dbReference>
<evidence type="ECO:0000259" key="6">
    <source>
        <dbReference type="PROSITE" id="PS50235"/>
    </source>
</evidence>
<dbReference type="InterPro" id="IPR050164">
    <property type="entry name" value="Peptidase_C19"/>
</dbReference>
<keyword evidence="1" id="KW-0479">Metal-binding</keyword>
<proteinExistence type="inferred from homology"/>
<evidence type="ECO:0000313" key="9">
    <source>
        <dbReference type="EMBL" id="KAF4304958.1"/>
    </source>
</evidence>
<dbReference type="InterPro" id="IPR028889">
    <property type="entry name" value="USP"/>
</dbReference>
<dbReference type="SUPFAM" id="SSF54001">
    <property type="entry name" value="Cysteine proteinases"/>
    <property type="match status" value="1"/>
</dbReference>
<dbReference type="PROSITE" id="PS50235">
    <property type="entry name" value="USP_3"/>
    <property type="match status" value="1"/>
</dbReference>
<dbReference type="PROSITE" id="PS50271">
    <property type="entry name" value="ZF_UBP"/>
    <property type="match status" value="1"/>
</dbReference>
<dbReference type="OrthoDB" id="289038at2759"/>
<evidence type="ECO:0000313" key="10">
    <source>
        <dbReference type="Proteomes" id="UP000572817"/>
    </source>
</evidence>
<dbReference type="PROSITE" id="PS00973">
    <property type="entry name" value="USP_2"/>
    <property type="match status" value="1"/>
</dbReference>
<evidence type="ECO:0000259" key="7">
    <source>
        <dbReference type="PROSITE" id="PS50271"/>
    </source>
</evidence>
<dbReference type="InterPro" id="IPR001607">
    <property type="entry name" value="Znf_UBP"/>
</dbReference>
<dbReference type="InterPro" id="IPR018200">
    <property type="entry name" value="USP_CS"/>
</dbReference>
<dbReference type="InterPro" id="IPR038765">
    <property type="entry name" value="Papain-like_cys_pep_sf"/>
</dbReference>
<dbReference type="CDD" id="cd02660">
    <property type="entry name" value="Peptidase_C19D"/>
    <property type="match status" value="1"/>
</dbReference>
<reference evidence="8 10" key="1">
    <citation type="submission" date="2020-04" db="EMBL/GenBank/DDBJ databases">
        <title>Genome Assembly and Annotation of Botryosphaeria dothidea sdau 11-99, a Latent Pathogen of Apple Fruit Ring Rot in China.</title>
        <authorList>
            <person name="Yu C."/>
            <person name="Diao Y."/>
            <person name="Lu Q."/>
            <person name="Zhao J."/>
            <person name="Cui S."/>
            <person name="Peng C."/>
            <person name="He B."/>
            <person name="Liu H."/>
        </authorList>
    </citation>
    <scope>NUCLEOTIDE SEQUENCE [LARGE SCALE GENOMIC DNA]</scope>
    <source>
        <strain evidence="8">Sdau11-99</strain>
        <strain evidence="10">sdau11-99</strain>
    </source>
</reference>
<dbReference type="PANTHER" id="PTHR24006:SF937">
    <property type="entry name" value="UBIQUITIN CARBOXYL-TERMINAL HYDROLASE"/>
    <property type="match status" value="1"/>
</dbReference>
<dbReference type="InterPro" id="IPR013083">
    <property type="entry name" value="Znf_RING/FYVE/PHD"/>
</dbReference>
<feature type="domain" description="UBP-type" evidence="7">
    <location>
        <begin position="73"/>
        <end position="175"/>
    </location>
</feature>
<dbReference type="GO" id="GO:0004843">
    <property type="term" value="F:cysteine-type deubiquitinase activity"/>
    <property type="evidence" value="ECO:0007669"/>
    <property type="project" value="UniProtKB-UniRule"/>
</dbReference>
<evidence type="ECO:0000256" key="1">
    <source>
        <dbReference type="ARBA" id="ARBA00022723"/>
    </source>
</evidence>
<dbReference type="Pfam" id="PF00443">
    <property type="entry name" value="UCH"/>
    <property type="match status" value="1"/>
</dbReference>
<evidence type="ECO:0000256" key="3">
    <source>
        <dbReference type="ARBA" id="ARBA00022833"/>
    </source>
</evidence>
<gene>
    <name evidence="9" type="ORF">GTA08_BOTSDO06881</name>
    <name evidence="8" type="ORF">GTA08_BOTSDO11076</name>
</gene>
<dbReference type="SUPFAM" id="SSF57850">
    <property type="entry name" value="RING/U-box"/>
    <property type="match status" value="1"/>
</dbReference>
<name>A0A8H4II94_9PEZI</name>
<dbReference type="InterPro" id="IPR001394">
    <property type="entry name" value="Peptidase_C19_UCH"/>
</dbReference>
<dbReference type="GO" id="GO:0016579">
    <property type="term" value="P:protein deubiquitination"/>
    <property type="evidence" value="ECO:0007669"/>
    <property type="project" value="InterPro"/>
</dbReference>
<keyword evidence="5" id="KW-0833">Ubl conjugation pathway</keyword>
<dbReference type="GO" id="GO:0006508">
    <property type="term" value="P:proteolysis"/>
    <property type="evidence" value="ECO:0007669"/>
    <property type="project" value="UniProtKB-KW"/>
</dbReference>
<evidence type="ECO:0000313" key="8">
    <source>
        <dbReference type="EMBL" id="KAF4300967.1"/>
    </source>
</evidence>
<accession>A0A8H4II94</accession>
<dbReference type="EMBL" id="WWBZ02000040">
    <property type="protein sequence ID" value="KAF4304958.1"/>
    <property type="molecule type" value="Genomic_DNA"/>
</dbReference>
<dbReference type="Gene3D" id="3.30.40.10">
    <property type="entry name" value="Zinc/RING finger domain, C3HC4 (zinc finger)"/>
    <property type="match status" value="1"/>
</dbReference>
<evidence type="ECO:0000256" key="5">
    <source>
        <dbReference type="RuleBase" id="RU366025"/>
    </source>
</evidence>
<dbReference type="PANTHER" id="PTHR24006">
    <property type="entry name" value="UBIQUITIN CARBOXYL-TERMINAL HYDROLASE"/>
    <property type="match status" value="1"/>
</dbReference>
<dbReference type="EMBL" id="WWBZ02000082">
    <property type="protein sequence ID" value="KAF4300967.1"/>
    <property type="molecule type" value="Genomic_DNA"/>
</dbReference>
<comment type="catalytic activity">
    <reaction evidence="5">
        <text>Thiol-dependent hydrolysis of ester, thioester, amide, peptide and isopeptide bonds formed by the C-terminal Gly of ubiquitin (a 76-residue protein attached to proteins as an intracellular targeting signal).</text>
        <dbReference type="EC" id="3.4.19.12"/>
    </reaction>
</comment>
<dbReference type="GO" id="GO:0005634">
    <property type="term" value="C:nucleus"/>
    <property type="evidence" value="ECO:0007669"/>
    <property type="project" value="TreeGrafter"/>
</dbReference>
<comment type="similarity">
    <text evidence="5">Belongs to the peptidase C19 family.</text>
</comment>
<dbReference type="Gene3D" id="3.90.70.10">
    <property type="entry name" value="Cysteine proteinases"/>
    <property type="match status" value="1"/>
</dbReference>
<evidence type="ECO:0000256" key="4">
    <source>
        <dbReference type="PROSITE-ProRule" id="PRU00502"/>
    </source>
</evidence>
<dbReference type="Pfam" id="PF02148">
    <property type="entry name" value="zf-UBP"/>
    <property type="match status" value="1"/>
</dbReference>
<comment type="caution">
    <text evidence="8">The sequence shown here is derived from an EMBL/GenBank/DDBJ whole genome shotgun (WGS) entry which is preliminary data.</text>
</comment>